<dbReference type="AlphaFoldDB" id="A0AAD2DCB6"/>
<comment type="caution">
    <text evidence="3">The sequence shown here is derived from an EMBL/GenBank/DDBJ whole genome shotgun (WGS) entry which is preliminary data.</text>
</comment>
<keyword evidence="2" id="KW-1133">Transmembrane helix</keyword>
<gene>
    <name evidence="3" type="ORF">ECRASSUSDP1_LOCUS29121</name>
</gene>
<dbReference type="InterPro" id="IPR039331">
    <property type="entry name" value="PAPs-like"/>
</dbReference>
<feature type="transmembrane region" description="Helical" evidence="2">
    <location>
        <begin position="183"/>
        <end position="201"/>
    </location>
</feature>
<dbReference type="SUPFAM" id="SSF56300">
    <property type="entry name" value="Metallo-dependent phosphatases"/>
    <property type="match status" value="1"/>
</dbReference>
<organism evidence="3 4">
    <name type="scientific">Euplotes crassus</name>
    <dbReference type="NCBI Taxonomy" id="5936"/>
    <lineage>
        <taxon>Eukaryota</taxon>
        <taxon>Sar</taxon>
        <taxon>Alveolata</taxon>
        <taxon>Ciliophora</taxon>
        <taxon>Intramacronucleata</taxon>
        <taxon>Spirotrichea</taxon>
        <taxon>Hypotrichia</taxon>
        <taxon>Euplotida</taxon>
        <taxon>Euplotidae</taxon>
        <taxon>Moneuplotes</taxon>
    </lineage>
</organism>
<name>A0AAD2DCB6_EUPCR</name>
<proteinExistence type="predicted"/>
<feature type="transmembrane region" description="Helical" evidence="2">
    <location>
        <begin position="278"/>
        <end position="296"/>
    </location>
</feature>
<dbReference type="EMBL" id="CAMPGE010029994">
    <property type="protein sequence ID" value="CAI2387488.1"/>
    <property type="molecule type" value="Genomic_DNA"/>
</dbReference>
<sequence>MWYENDYILHGMFQNYLYMLLILLCFFILRYALIYYCEKIWVVIQTSDSKYLKVNLHEHPAKVQMIIDQVLQKDHSYTSEDGSMYSSDTSSLNTPLMSKHSGNANIEFHDIHNYFSDDSEDLVLRKRQSSIPLAQEGMSQNTPMLPLILAQELEEKELKARLQKHDVHQKVRWCKLLLKISKILKWCIILMVCVLFLPISMYSIVEFYWTILISFVILIACYFDQIYSENKFVILDIELNFDPESSHIYEPDVPNINQFTMRSLKKTLSFYITEKPTAFMLGLTLILIYSFLFPFISSDLCVGLYDQSEGLVFNDVVVSTYFSRYLDKKLLHSGVSHTYLTLSGTPSTSMIINYHISGETCKDPVKCDLEIQYWPQGEENIKMDIKGENVPYNPPEKKAARLVYSTKVDGLKPDTIYEFRAVYNDYSTNLREIADIKKFRTFPDDPQQNQDFTVVFGGSVGNLDLSIQMHKTISKLNPYAAFIGGDIAYDSGFNRCYCLWDRFLYNWQRYMVRETDGAIIPIATTIGENDIGRSAFSTLSEPNKNSLNYFIFMHGYELNHQTDAFSKLYNLTGYGIEIYGVNIGYYGYFQRNDSMAWIENSLKQNPNSFKVFFYNNPMFPGCKDHQASYEEVRTNIELRQIFAKYRVDVAFENHENMYKVSNTLRDKAVVEDNKGTMYFGGGNWGSIPTKCNIEHSDLYYIYRVSKDNHVYLLNIRSDASGISKEVMSIKNTGEPLDTFAF</sequence>
<protein>
    <submittedName>
        <fullName evidence="3">Uncharacterized protein</fullName>
    </submittedName>
</protein>
<dbReference type="PANTHER" id="PTHR22953">
    <property type="entry name" value="ACID PHOSPHATASE RELATED"/>
    <property type="match status" value="1"/>
</dbReference>
<dbReference type="Gene3D" id="3.60.21.10">
    <property type="match status" value="1"/>
</dbReference>
<evidence type="ECO:0000256" key="1">
    <source>
        <dbReference type="ARBA" id="ARBA00022729"/>
    </source>
</evidence>
<evidence type="ECO:0000313" key="3">
    <source>
        <dbReference type="EMBL" id="CAI2387488.1"/>
    </source>
</evidence>
<dbReference type="GO" id="GO:0003993">
    <property type="term" value="F:acid phosphatase activity"/>
    <property type="evidence" value="ECO:0007669"/>
    <property type="project" value="InterPro"/>
</dbReference>
<feature type="transmembrane region" description="Helical" evidence="2">
    <location>
        <begin position="207"/>
        <end position="223"/>
    </location>
</feature>
<keyword evidence="1" id="KW-0732">Signal</keyword>
<feature type="transmembrane region" description="Helical" evidence="2">
    <location>
        <begin position="16"/>
        <end position="37"/>
    </location>
</feature>
<keyword evidence="2" id="KW-0812">Transmembrane</keyword>
<keyword evidence="4" id="KW-1185">Reference proteome</keyword>
<evidence type="ECO:0000256" key="2">
    <source>
        <dbReference type="SAM" id="Phobius"/>
    </source>
</evidence>
<keyword evidence="2" id="KW-0472">Membrane</keyword>
<reference evidence="3" key="1">
    <citation type="submission" date="2023-07" db="EMBL/GenBank/DDBJ databases">
        <authorList>
            <consortium name="AG Swart"/>
            <person name="Singh M."/>
            <person name="Singh A."/>
            <person name="Seah K."/>
            <person name="Emmerich C."/>
        </authorList>
    </citation>
    <scope>NUCLEOTIDE SEQUENCE</scope>
    <source>
        <strain evidence="3">DP1</strain>
    </source>
</reference>
<dbReference type="InterPro" id="IPR029052">
    <property type="entry name" value="Metallo-depent_PP-like"/>
</dbReference>
<accession>A0AAD2DCB6</accession>
<dbReference type="Proteomes" id="UP001295684">
    <property type="component" value="Unassembled WGS sequence"/>
</dbReference>
<dbReference type="PANTHER" id="PTHR22953:SF153">
    <property type="entry name" value="PURPLE ACID PHOSPHATASE"/>
    <property type="match status" value="1"/>
</dbReference>
<evidence type="ECO:0000313" key="4">
    <source>
        <dbReference type="Proteomes" id="UP001295684"/>
    </source>
</evidence>